<evidence type="ECO:0000313" key="3">
    <source>
        <dbReference type="Proteomes" id="UP000076738"/>
    </source>
</evidence>
<proteinExistence type="predicted"/>
<feature type="compositionally biased region" description="Low complexity" evidence="1">
    <location>
        <begin position="180"/>
        <end position="190"/>
    </location>
</feature>
<evidence type="ECO:0000313" key="2">
    <source>
        <dbReference type="EMBL" id="KZO98861.1"/>
    </source>
</evidence>
<dbReference type="Proteomes" id="UP000076738">
    <property type="component" value="Unassembled WGS sequence"/>
</dbReference>
<keyword evidence="3" id="KW-1185">Reference proteome</keyword>
<dbReference type="OrthoDB" id="10618068at2759"/>
<gene>
    <name evidence="2" type="ORF">CALVIDRAFT_423969</name>
</gene>
<feature type="region of interest" description="Disordered" evidence="1">
    <location>
        <begin position="148"/>
        <end position="213"/>
    </location>
</feature>
<reference evidence="2 3" key="1">
    <citation type="journal article" date="2016" name="Mol. Biol. Evol.">
        <title>Comparative Genomics of Early-Diverging Mushroom-Forming Fungi Provides Insights into the Origins of Lignocellulose Decay Capabilities.</title>
        <authorList>
            <person name="Nagy L.G."/>
            <person name="Riley R."/>
            <person name="Tritt A."/>
            <person name="Adam C."/>
            <person name="Daum C."/>
            <person name="Floudas D."/>
            <person name="Sun H."/>
            <person name="Yadav J.S."/>
            <person name="Pangilinan J."/>
            <person name="Larsson K.H."/>
            <person name="Matsuura K."/>
            <person name="Barry K."/>
            <person name="Labutti K."/>
            <person name="Kuo R."/>
            <person name="Ohm R.A."/>
            <person name="Bhattacharya S.S."/>
            <person name="Shirouzu T."/>
            <person name="Yoshinaga Y."/>
            <person name="Martin F.M."/>
            <person name="Grigoriev I.V."/>
            <person name="Hibbett D.S."/>
        </authorList>
    </citation>
    <scope>NUCLEOTIDE SEQUENCE [LARGE SCALE GENOMIC DNA]</scope>
    <source>
        <strain evidence="2 3">TUFC12733</strain>
    </source>
</reference>
<dbReference type="AlphaFoldDB" id="A0A167PJD7"/>
<organism evidence="2 3">
    <name type="scientific">Calocera viscosa (strain TUFC12733)</name>
    <dbReference type="NCBI Taxonomy" id="1330018"/>
    <lineage>
        <taxon>Eukaryota</taxon>
        <taxon>Fungi</taxon>
        <taxon>Dikarya</taxon>
        <taxon>Basidiomycota</taxon>
        <taxon>Agaricomycotina</taxon>
        <taxon>Dacrymycetes</taxon>
        <taxon>Dacrymycetales</taxon>
        <taxon>Dacrymycetaceae</taxon>
        <taxon>Calocera</taxon>
    </lineage>
</organism>
<feature type="region of interest" description="Disordered" evidence="1">
    <location>
        <begin position="420"/>
        <end position="528"/>
    </location>
</feature>
<accession>A0A167PJD7</accession>
<dbReference type="EMBL" id="KV417274">
    <property type="protein sequence ID" value="KZO98861.1"/>
    <property type="molecule type" value="Genomic_DNA"/>
</dbReference>
<feature type="compositionally biased region" description="Polar residues" evidence="1">
    <location>
        <begin position="194"/>
        <end position="213"/>
    </location>
</feature>
<sequence>MSPSPSPSSVPWLPNFAQAQRMRNASAHVRQGSPSPTRLGRAVRRWPAHLEARWAGTFPCPPAVPSSSCSSITLLPCSAAPSTSSVHSHPPLPASAARVAYRTLFFPSLPFIPSSEYSNPDFSGSYQTKNVMSMHRAQHRSVRFQVLDNPSVPPGSPTTHINGNGNTYPHTNGYTHTHTHAPASTSSHPHLANAASTSLSPLQSPNLPGTASARQRVHAAVSYSEAYYSPPTLLTAHDNNRDGYSRRMADADVDSDTDGPLLLVNELHSSWLAAAGKHLLRRLTRAAKGANWPVVIAFCSCLILLLRALSGAGYVPPLPTTNAVDPEQGPLLPHLDPEPPARGWTHAWDVWRQLAEDLRMEMLEDREKWVGSVRPERERGRGKVISTQGPGEGEGILLDLDGDGVGDVKLEELEEMLADQELPDGDAFDDDTFDDDTFVDDTLDDDTFDDDTPAEPAEPVELADDLEPKAEPSTPEAQVDDRALPAADAQDAEPLSSLPEAAITLQEADDTEPSAAESLLGGDAHEGV</sequence>
<feature type="region of interest" description="Disordered" evidence="1">
    <location>
        <begin position="374"/>
        <end position="400"/>
    </location>
</feature>
<protein>
    <submittedName>
        <fullName evidence="2">Uncharacterized protein</fullName>
    </submittedName>
</protein>
<feature type="compositionally biased region" description="Acidic residues" evidence="1">
    <location>
        <begin position="420"/>
        <end position="453"/>
    </location>
</feature>
<name>A0A167PJD7_CALVF</name>
<evidence type="ECO:0000256" key="1">
    <source>
        <dbReference type="SAM" id="MobiDB-lite"/>
    </source>
</evidence>
<feature type="compositionally biased region" description="Polar residues" evidence="1">
    <location>
        <begin position="157"/>
        <end position="174"/>
    </location>
</feature>